<sequence>MADNNSRGTSRSQFQSRARGYVQTSFPQSICNTPGLAASHTDVELVPSIPQNLGGTTTLTSTQPPSRELLSEQCVTSLLPILGTTDSADKKIWLAPGAKHDYLPSGGPSKVISKIIESKFDSPWPTWTKVPQEVRNMWFEEFKKTYKWLSQHNLIIRSIFEHKGSVILKNIMSKLRRGKDKGLWITPDVKEELHTHWVREEFQKKSTIAKQNRAVDGGASLYTGGSVSAAVHHDRMIII</sequence>
<keyword evidence="1" id="KW-1185">Reference proteome</keyword>
<evidence type="ECO:0000313" key="1">
    <source>
        <dbReference type="Proteomes" id="UP000694853"/>
    </source>
</evidence>
<accession>A0A8B8LJT8</accession>
<dbReference type="RefSeq" id="XP_027356656.1">
    <property type="nucleotide sequence ID" value="XM_027500855.1"/>
</dbReference>
<evidence type="ECO:0000313" key="2">
    <source>
        <dbReference type="RefSeq" id="XP_027356656.1"/>
    </source>
</evidence>
<dbReference type="KEGG" id="aprc:113865996"/>
<dbReference type="AlphaFoldDB" id="A0A8B8LJT8"/>
<dbReference type="GeneID" id="113865996"/>
<dbReference type="OrthoDB" id="1434255at2759"/>
<dbReference type="Proteomes" id="UP000694853">
    <property type="component" value="Unplaced"/>
</dbReference>
<gene>
    <name evidence="2" type="primary">LOC113865996</name>
</gene>
<name>A0A8B8LJT8_ABRPR</name>
<reference evidence="1" key="1">
    <citation type="journal article" date="2019" name="Toxins">
        <title>Detection of Abrin-Like and Prepropulchellin-Like Toxin Genes and Transcripts Using Whole Genome Sequencing and Full-Length Transcript Sequencing of Abrus precatorius.</title>
        <authorList>
            <person name="Hovde B.T."/>
            <person name="Daligault H.E."/>
            <person name="Hanschen E.R."/>
            <person name="Kunde Y.A."/>
            <person name="Johnson M.B."/>
            <person name="Starkenburg S.R."/>
            <person name="Johnson S.L."/>
        </authorList>
    </citation>
    <scope>NUCLEOTIDE SEQUENCE [LARGE SCALE GENOMIC DNA]</scope>
</reference>
<proteinExistence type="predicted"/>
<reference evidence="2" key="2">
    <citation type="submission" date="2025-08" db="UniProtKB">
        <authorList>
            <consortium name="RefSeq"/>
        </authorList>
    </citation>
    <scope>IDENTIFICATION</scope>
    <source>
        <tissue evidence="2">Young leaves</tissue>
    </source>
</reference>
<organism evidence="1 2">
    <name type="scientific">Abrus precatorius</name>
    <name type="common">Indian licorice</name>
    <name type="synonym">Glycine abrus</name>
    <dbReference type="NCBI Taxonomy" id="3816"/>
    <lineage>
        <taxon>Eukaryota</taxon>
        <taxon>Viridiplantae</taxon>
        <taxon>Streptophyta</taxon>
        <taxon>Embryophyta</taxon>
        <taxon>Tracheophyta</taxon>
        <taxon>Spermatophyta</taxon>
        <taxon>Magnoliopsida</taxon>
        <taxon>eudicotyledons</taxon>
        <taxon>Gunneridae</taxon>
        <taxon>Pentapetalae</taxon>
        <taxon>rosids</taxon>
        <taxon>fabids</taxon>
        <taxon>Fabales</taxon>
        <taxon>Fabaceae</taxon>
        <taxon>Papilionoideae</taxon>
        <taxon>50 kb inversion clade</taxon>
        <taxon>NPAAA clade</taxon>
        <taxon>indigoferoid/millettioid clade</taxon>
        <taxon>Abreae</taxon>
        <taxon>Abrus</taxon>
    </lineage>
</organism>
<protein>
    <submittedName>
        <fullName evidence="2">Uncharacterized protein LOC113865996</fullName>
    </submittedName>
</protein>